<reference evidence="3" key="1">
    <citation type="journal article" date="2019" name="Int. J. Syst. Evol. Microbiol.">
        <title>The Global Catalogue of Microorganisms (GCM) 10K type strain sequencing project: providing services to taxonomists for standard genome sequencing and annotation.</title>
        <authorList>
            <consortium name="The Broad Institute Genomics Platform"/>
            <consortium name="The Broad Institute Genome Sequencing Center for Infectious Disease"/>
            <person name="Wu L."/>
            <person name="Ma J."/>
        </authorList>
    </citation>
    <scope>NUCLEOTIDE SEQUENCE [LARGE SCALE GENOMIC DNA]</scope>
    <source>
        <strain evidence="3">KCTC 22245</strain>
    </source>
</reference>
<name>A0ABV7ME92_9PROT</name>
<gene>
    <name evidence="2" type="ORF">ACFONP_12280</name>
</gene>
<evidence type="ECO:0000313" key="3">
    <source>
        <dbReference type="Proteomes" id="UP001595607"/>
    </source>
</evidence>
<dbReference type="Proteomes" id="UP001595607">
    <property type="component" value="Unassembled WGS sequence"/>
</dbReference>
<organism evidence="2 3">
    <name type="scientific">Parvularcula lutaonensis</name>
    <dbReference type="NCBI Taxonomy" id="491923"/>
    <lineage>
        <taxon>Bacteria</taxon>
        <taxon>Pseudomonadati</taxon>
        <taxon>Pseudomonadota</taxon>
        <taxon>Alphaproteobacteria</taxon>
        <taxon>Parvularculales</taxon>
        <taxon>Parvularculaceae</taxon>
        <taxon>Parvularcula</taxon>
    </lineage>
</organism>
<protein>
    <submittedName>
        <fullName evidence="2">Uncharacterized protein</fullName>
    </submittedName>
</protein>
<feature type="region of interest" description="Disordered" evidence="1">
    <location>
        <begin position="57"/>
        <end position="79"/>
    </location>
</feature>
<accession>A0ABV7ME92</accession>
<dbReference type="PROSITE" id="PS51257">
    <property type="entry name" value="PROKAR_LIPOPROTEIN"/>
    <property type="match status" value="1"/>
</dbReference>
<evidence type="ECO:0000313" key="2">
    <source>
        <dbReference type="EMBL" id="MFC3303506.1"/>
    </source>
</evidence>
<dbReference type="RefSeq" id="WP_229786199.1">
    <property type="nucleotide sequence ID" value="NZ_BMXU01000002.1"/>
</dbReference>
<dbReference type="EMBL" id="JBHRVA010000003">
    <property type="protein sequence ID" value="MFC3303506.1"/>
    <property type="molecule type" value="Genomic_DNA"/>
</dbReference>
<evidence type="ECO:0000256" key="1">
    <source>
        <dbReference type="SAM" id="MobiDB-lite"/>
    </source>
</evidence>
<proteinExistence type="predicted"/>
<keyword evidence="3" id="KW-1185">Reference proteome</keyword>
<comment type="caution">
    <text evidence="2">The sequence shown here is derived from an EMBL/GenBank/DDBJ whole genome shotgun (WGS) entry which is preliminary data.</text>
</comment>
<sequence>MRRSDHTISDDLRQGLEALVCQQAAFLACLDWQDAEQIALAEKRGRIIQVHRGNVEKTLGMDDNGQKQRNPDDPFNGDTEALKRELERRLLRHAQALGTEELLRRVRARGLTPPALGLEIFGEARPEGPEG</sequence>